<keyword evidence="4" id="KW-0732">Signal</keyword>
<reference evidence="11 12" key="1">
    <citation type="submission" date="2020-10" db="EMBL/GenBank/DDBJ databases">
        <title>Bacillus sp. HD4P25, an endophyte from a halophyte.</title>
        <authorList>
            <person name="Sun J.-Q."/>
        </authorList>
    </citation>
    <scope>NUCLEOTIDE SEQUENCE [LARGE SCALE GENOMIC DNA]</scope>
    <source>
        <strain evidence="11 12">YIM 93174</strain>
    </source>
</reference>
<dbReference type="EMBL" id="JADCLJ010000024">
    <property type="protein sequence ID" value="MBE4909894.1"/>
    <property type="molecule type" value="Genomic_DNA"/>
</dbReference>
<evidence type="ECO:0000256" key="3">
    <source>
        <dbReference type="ARBA" id="ARBA00022544"/>
    </source>
</evidence>
<proteinExistence type="inferred from homology"/>
<keyword evidence="12" id="KW-1185">Reference proteome</keyword>
<comment type="subcellular location">
    <subcellularLocation>
        <location evidence="1">Membrane</location>
        <topology evidence="1">Lipid-anchor</topology>
    </subcellularLocation>
</comment>
<protein>
    <submittedName>
        <fullName evidence="11">Ger(X)C family spore germination protein</fullName>
    </submittedName>
</protein>
<dbReference type="InterPro" id="IPR046953">
    <property type="entry name" value="Spore_GerAC-like_C"/>
</dbReference>
<keyword evidence="6" id="KW-0564">Palmitate</keyword>
<dbReference type="Proteomes" id="UP001516662">
    <property type="component" value="Unassembled WGS sequence"/>
</dbReference>
<evidence type="ECO:0000313" key="12">
    <source>
        <dbReference type="Proteomes" id="UP001516662"/>
    </source>
</evidence>
<dbReference type="PROSITE" id="PS51257">
    <property type="entry name" value="PROKAR_LIPOPROTEIN"/>
    <property type="match status" value="1"/>
</dbReference>
<keyword evidence="3" id="KW-0309">Germination</keyword>
<evidence type="ECO:0000256" key="7">
    <source>
        <dbReference type="ARBA" id="ARBA00023288"/>
    </source>
</evidence>
<feature type="region of interest" description="Disordered" evidence="8">
    <location>
        <begin position="58"/>
        <end position="82"/>
    </location>
</feature>
<gene>
    <name evidence="11" type="ORF">IMZ08_17810</name>
</gene>
<accession>A0ABR9QN69</accession>
<comment type="similarity">
    <text evidence="2">Belongs to the GerABKC lipoprotein family.</text>
</comment>
<comment type="caution">
    <text evidence="11">The sequence shown here is derived from an EMBL/GenBank/DDBJ whole genome shotgun (WGS) entry which is preliminary data.</text>
</comment>
<dbReference type="PANTHER" id="PTHR35789:SF1">
    <property type="entry name" value="SPORE GERMINATION PROTEIN B3"/>
    <property type="match status" value="1"/>
</dbReference>
<evidence type="ECO:0000259" key="10">
    <source>
        <dbReference type="Pfam" id="PF25198"/>
    </source>
</evidence>
<sequence length="363" mass="41580">MKQFRQFFLLLLVFLTGCEALIPSKVINEIDIIQGAGYDLTEEQEIKSHFMFPIYKGRNEPPSTKTITATGDSSKDTRDKANRKTRYQIMSGQIRVMLFSKTFSEKGIFTVLDTYNRDPSVGRIAQLAIVDGDTSEVLDRKFKEVDNIALHLQEMIEQNIKNGTLPRTDINTFMYQYHQEGIDPYLPIIEVNGDEVVIIPSVGIMKNDKLVFQVSKHSTFIFCSMVEKRQKGIHQTTLENNDNLAIEVIRSRPIYDVEMKNGEPTITIQLNIKARVIEYSSSNGETLSNDKKEIEKNLEKHLKDEGTDLIKQFRELNVDPLGLGAKYEAQVRSFDSEKWNEQYPNTQINLKVDVKIIETGITE</sequence>
<feature type="compositionally biased region" description="Polar residues" evidence="8">
    <location>
        <begin position="61"/>
        <end position="72"/>
    </location>
</feature>
<dbReference type="RefSeq" id="WP_193538963.1">
    <property type="nucleotide sequence ID" value="NZ_JADCLJ010000024.1"/>
</dbReference>
<evidence type="ECO:0000256" key="1">
    <source>
        <dbReference type="ARBA" id="ARBA00004635"/>
    </source>
</evidence>
<evidence type="ECO:0000256" key="2">
    <source>
        <dbReference type="ARBA" id="ARBA00007886"/>
    </source>
</evidence>
<dbReference type="InterPro" id="IPR038501">
    <property type="entry name" value="Spore_GerAC_C_sf"/>
</dbReference>
<evidence type="ECO:0000256" key="6">
    <source>
        <dbReference type="ARBA" id="ARBA00023139"/>
    </source>
</evidence>
<dbReference type="InterPro" id="IPR057336">
    <property type="entry name" value="GerAC_N"/>
</dbReference>
<dbReference type="Gene3D" id="3.30.300.210">
    <property type="entry name" value="Nutrient germinant receptor protein C, domain 3"/>
    <property type="match status" value="1"/>
</dbReference>
<keyword evidence="7" id="KW-0449">Lipoprotein</keyword>
<feature type="domain" description="Spore germination protein N-terminal" evidence="10">
    <location>
        <begin position="24"/>
        <end position="191"/>
    </location>
</feature>
<dbReference type="Pfam" id="PF25198">
    <property type="entry name" value="Spore_GerAC_N"/>
    <property type="match status" value="1"/>
</dbReference>
<keyword evidence="5" id="KW-0472">Membrane</keyword>
<feature type="compositionally biased region" description="Basic and acidic residues" evidence="8">
    <location>
        <begin position="73"/>
        <end position="82"/>
    </location>
</feature>
<dbReference type="NCBIfam" id="TIGR02887">
    <property type="entry name" value="spore_ger_x_C"/>
    <property type="match status" value="1"/>
</dbReference>
<dbReference type="PANTHER" id="PTHR35789">
    <property type="entry name" value="SPORE GERMINATION PROTEIN B3"/>
    <property type="match status" value="1"/>
</dbReference>
<evidence type="ECO:0000256" key="4">
    <source>
        <dbReference type="ARBA" id="ARBA00022729"/>
    </source>
</evidence>
<dbReference type="InterPro" id="IPR008844">
    <property type="entry name" value="Spore_GerAC-like"/>
</dbReference>
<feature type="domain" description="Spore germination GerAC-like C-terminal" evidence="9">
    <location>
        <begin position="203"/>
        <end position="360"/>
    </location>
</feature>
<name>A0ABR9QN69_9BACI</name>
<evidence type="ECO:0000259" key="9">
    <source>
        <dbReference type="Pfam" id="PF05504"/>
    </source>
</evidence>
<evidence type="ECO:0000256" key="5">
    <source>
        <dbReference type="ARBA" id="ARBA00023136"/>
    </source>
</evidence>
<dbReference type="Pfam" id="PF05504">
    <property type="entry name" value="Spore_GerAC"/>
    <property type="match status" value="1"/>
</dbReference>
<evidence type="ECO:0000313" key="11">
    <source>
        <dbReference type="EMBL" id="MBE4909894.1"/>
    </source>
</evidence>
<organism evidence="11 12">
    <name type="scientific">Litchfieldia luteola</name>
    <dbReference type="NCBI Taxonomy" id="682179"/>
    <lineage>
        <taxon>Bacteria</taxon>
        <taxon>Bacillati</taxon>
        <taxon>Bacillota</taxon>
        <taxon>Bacilli</taxon>
        <taxon>Bacillales</taxon>
        <taxon>Bacillaceae</taxon>
        <taxon>Litchfieldia</taxon>
    </lineage>
</organism>
<evidence type="ECO:0000256" key="8">
    <source>
        <dbReference type="SAM" id="MobiDB-lite"/>
    </source>
</evidence>